<proteinExistence type="predicted"/>
<evidence type="ECO:0000313" key="3">
    <source>
        <dbReference type="Proteomes" id="UP000054248"/>
    </source>
</evidence>
<reference evidence="2 3" key="1">
    <citation type="submission" date="2014-04" db="EMBL/GenBank/DDBJ databases">
        <authorList>
            <consortium name="DOE Joint Genome Institute"/>
            <person name="Kuo A."/>
            <person name="Girlanda M."/>
            <person name="Perotto S."/>
            <person name="Kohler A."/>
            <person name="Nagy L.G."/>
            <person name="Floudas D."/>
            <person name="Copeland A."/>
            <person name="Barry K.W."/>
            <person name="Cichocki N."/>
            <person name="Veneault-Fourrey C."/>
            <person name="LaButti K."/>
            <person name="Lindquist E.A."/>
            <person name="Lipzen A."/>
            <person name="Lundell T."/>
            <person name="Morin E."/>
            <person name="Murat C."/>
            <person name="Sun H."/>
            <person name="Tunlid A."/>
            <person name="Henrissat B."/>
            <person name="Grigoriev I.V."/>
            <person name="Hibbett D.S."/>
            <person name="Martin F."/>
            <person name="Nordberg H.P."/>
            <person name="Cantor M.N."/>
            <person name="Hua S.X."/>
        </authorList>
    </citation>
    <scope>NUCLEOTIDE SEQUENCE [LARGE SCALE GENOMIC DNA]</scope>
    <source>
        <strain evidence="2 3">MUT 4182</strain>
    </source>
</reference>
<dbReference type="Proteomes" id="UP000054248">
    <property type="component" value="Unassembled WGS sequence"/>
</dbReference>
<evidence type="ECO:0000256" key="1">
    <source>
        <dbReference type="SAM" id="MobiDB-lite"/>
    </source>
</evidence>
<feature type="region of interest" description="Disordered" evidence="1">
    <location>
        <begin position="222"/>
        <end position="251"/>
    </location>
</feature>
<feature type="region of interest" description="Disordered" evidence="1">
    <location>
        <begin position="1"/>
        <end position="20"/>
    </location>
</feature>
<dbReference type="HOGENOM" id="CLU_1107786_0_0_1"/>
<gene>
    <name evidence="2" type="ORF">M407DRAFT_200690</name>
</gene>
<dbReference type="EMBL" id="KN823023">
    <property type="protein sequence ID" value="KIO26506.1"/>
    <property type="molecule type" value="Genomic_DNA"/>
</dbReference>
<protein>
    <submittedName>
        <fullName evidence="2">Uncharacterized protein</fullName>
    </submittedName>
</protein>
<dbReference type="AlphaFoldDB" id="A0A0C3QI94"/>
<sequence>MATAGQEGSGHRKSSSATQYTPEDTLAAIKLFANSTDEELLNERLPPTWKEMCHALIKERTAANPMRTLRDEPKVWTRWARRHWDVIAAGAIALKAKPHIHASGVARPVQAQLSATTGNHTPADFDEMANYIAKQIKIRRVSDREEKEAMGQDFIWKAFAMVYRTNRSWKEWQRYYNQEADDINRAARLKLKPRSHSGSLPADSLIPQIKAQMALLPSSLEYPSPPVSRLPLKRALEAPTDGTRPKHIRPN</sequence>
<keyword evidence="3" id="KW-1185">Reference proteome</keyword>
<evidence type="ECO:0000313" key="2">
    <source>
        <dbReference type="EMBL" id="KIO26506.1"/>
    </source>
</evidence>
<accession>A0A0C3QI94</accession>
<dbReference type="OrthoDB" id="3260357at2759"/>
<reference evidence="3" key="2">
    <citation type="submission" date="2015-01" db="EMBL/GenBank/DDBJ databases">
        <title>Evolutionary Origins and Diversification of the Mycorrhizal Mutualists.</title>
        <authorList>
            <consortium name="DOE Joint Genome Institute"/>
            <consortium name="Mycorrhizal Genomics Consortium"/>
            <person name="Kohler A."/>
            <person name="Kuo A."/>
            <person name="Nagy L.G."/>
            <person name="Floudas D."/>
            <person name="Copeland A."/>
            <person name="Barry K.W."/>
            <person name="Cichocki N."/>
            <person name="Veneault-Fourrey C."/>
            <person name="LaButti K."/>
            <person name="Lindquist E.A."/>
            <person name="Lipzen A."/>
            <person name="Lundell T."/>
            <person name="Morin E."/>
            <person name="Murat C."/>
            <person name="Riley R."/>
            <person name="Ohm R."/>
            <person name="Sun H."/>
            <person name="Tunlid A."/>
            <person name="Henrissat B."/>
            <person name="Grigoriev I.V."/>
            <person name="Hibbett D.S."/>
            <person name="Martin F."/>
        </authorList>
    </citation>
    <scope>NUCLEOTIDE SEQUENCE [LARGE SCALE GENOMIC DNA]</scope>
    <source>
        <strain evidence="3">MUT 4182</strain>
    </source>
</reference>
<organism evidence="2 3">
    <name type="scientific">Tulasnella calospora MUT 4182</name>
    <dbReference type="NCBI Taxonomy" id="1051891"/>
    <lineage>
        <taxon>Eukaryota</taxon>
        <taxon>Fungi</taxon>
        <taxon>Dikarya</taxon>
        <taxon>Basidiomycota</taxon>
        <taxon>Agaricomycotina</taxon>
        <taxon>Agaricomycetes</taxon>
        <taxon>Cantharellales</taxon>
        <taxon>Tulasnellaceae</taxon>
        <taxon>Tulasnella</taxon>
    </lineage>
</organism>
<name>A0A0C3QI94_9AGAM</name>